<comment type="caution">
    <text evidence="4">The sequence shown here is derived from an EMBL/GenBank/DDBJ whole genome shotgun (WGS) entry which is preliminary data.</text>
</comment>
<accession>A0A3M8DIF6</accession>
<feature type="DNA-binding region" description="H-T-H motif" evidence="2">
    <location>
        <begin position="27"/>
        <end position="46"/>
    </location>
</feature>
<dbReference type="InterPro" id="IPR009057">
    <property type="entry name" value="Homeodomain-like_sf"/>
</dbReference>
<dbReference type="InterPro" id="IPR050624">
    <property type="entry name" value="HTH-type_Tx_Regulator"/>
</dbReference>
<proteinExistence type="predicted"/>
<dbReference type="Gene3D" id="1.10.357.10">
    <property type="entry name" value="Tetracycline Repressor, domain 2"/>
    <property type="match status" value="1"/>
</dbReference>
<dbReference type="PANTHER" id="PTHR43479:SF11">
    <property type="entry name" value="ACREF_ENVCD OPERON REPRESSOR-RELATED"/>
    <property type="match status" value="1"/>
</dbReference>
<protein>
    <submittedName>
        <fullName evidence="4">TetR/AcrR family transcriptional regulator</fullName>
    </submittedName>
</protein>
<dbReference type="SUPFAM" id="SSF46689">
    <property type="entry name" value="Homeodomain-like"/>
    <property type="match status" value="1"/>
</dbReference>
<dbReference type="RefSeq" id="WP_122918324.1">
    <property type="nucleotide sequence ID" value="NZ_RHHQ01000009.1"/>
</dbReference>
<dbReference type="Pfam" id="PF17932">
    <property type="entry name" value="TetR_C_24"/>
    <property type="match status" value="1"/>
</dbReference>
<dbReference type="EMBL" id="RHHQ01000009">
    <property type="protein sequence ID" value="RNB87883.1"/>
    <property type="molecule type" value="Genomic_DNA"/>
</dbReference>
<feature type="domain" description="HTH tetR-type" evidence="3">
    <location>
        <begin position="4"/>
        <end position="64"/>
    </location>
</feature>
<name>A0A3M8DIF6_9BACL</name>
<sequence>MAEKSLKDRIIESSLRLFEEYGYHKVTVDQIVKASGTSKGGFYHNFKSKDELLYTVHDHFISYVLEKGQQAYQTFATPTEKLDAIIRSFVMMIDLYRSEVTVFYQESSYLAPEYFSLIEEKRDHYKGIMFKVIQDGIDCGEFRQELPVPIMAMAIFGMINWIYKWYQKTGRYSIEEIAVIYSDIILKSILTPETMNKPEYSRFFLTSNDINIAPV</sequence>
<evidence type="ECO:0000259" key="3">
    <source>
        <dbReference type="PROSITE" id="PS50977"/>
    </source>
</evidence>
<reference evidence="4 5" key="1">
    <citation type="submission" date="2018-10" db="EMBL/GenBank/DDBJ databases">
        <title>Phylogenomics of Brevibacillus.</title>
        <authorList>
            <person name="Dunlap C."/>
        </authorList>
    </citation>
    <scope>NUCLEOTIDE SEQUENCE [LARGE SCALE GENOMIC DNA]</scope>
    <source>
        <strain evidence="4 5">JCM 15716</strain>
    </source>
</reference>
<evidence type="ECO:0000313" key="4">
    <source>
        <dbReference type="EMBL" id="RNB87883.1"/>
    </source>
</evidence>
<dbReference type="PROSITE" id="PS50977">
    <property type="entry name" value="HTH_TETR_2"/>
    <property type="match status" value="1"/>
</dbReference>
<keyword evidence="1 2" id="KW-0238">DNA-binding</keyword>
<dbReference type="GO" id="GO:0003677">
    <property type="term" value="F:DNA binding"/>
    <property type="evidence" value="ECO:0007669"/>
    <property type="project" value="UniProtKB-UniRule"/>
</dbReference>
<organism evidence="4 5">
    <name type="scientific">Brevibacillus fluminis</name>
    <dbReference type="NCBI Taxonomy" id="511487"/>
    <lineage>
        <taxon>Bacteria</taxon>
        <taxon>Bacillati</taxon>
        <taxon>Bacillota</taxon>
        <taxon>Bacilli</taxon>
        <taxon>Bacillales</taxon>
        <taxon>Paenibacillaceae</taxon>
        <taxon>Brevibacillus</taxon>
    </lineage>
</organism>
<dbReference type="Pfam" id="PF00440">
    <property type="entry name" value="TetR_N"/>
    <property type="match status" value="1"/>
</dbReference>
<dbReference type="AlphaFoldDB" id="A0A3M8DIF6"/>
<dbReference type="InterPro" id="IPR001647">
    <property type="entry name" value="HTH_TetR"/>
</dbReference>
<evidence type="ECO:0000313" key="5">
    <source>
        <dbReference type="Proteomes" id="UP000271031"/>
    </source>
</evidence>
<dbReference type="OrthoDB" id="268339at2"/>
<evidence type="ECO:0000256" key="1">
    <source>
        <dbReference type="ARBA" id="ARBA00023125"/>
    </source>
</evidence>
<dbReference type="InterPro" id="IPR041490">
    <property type="entry name" value="KstR2_TetR_C"/>
</dbReference>
<dbReference type="Gene3D" id="1.10.10.60">
    <property type="entry name" value="Homeodomain-like"/>
    <property type="match status" value="1"/>
</dbReference>
<keyword evidence="5" id="KW-1185">Reference proteome</keyword>
<dbReference type="PANTHER" id="PTHR43479">
    <property type="entry name" value="ACREF/ENVCD OPERON REPRESSOR-RELATED"/>
    <property type="match status" value="1"/>
</dbReference>
<dbReference type="SUPFAM" id="SSF48498">
    <property type="entry name" value="Tetracyclin repressor-like, C-terminal domain"/>
    <property type="match status" value="1"/>
</dbReference>
<dbReference type="Proteomes" id="UP000271031">
    <property type="component" value="Unassembled WGS sequence"/>
</dbReference>
<dbReference type="PRINTS" id="PR00455">
    <property type="entry name" value="HTHTETR"/>
</dbReference>
<evidence type="ECO:0000256" key="2">
    <source>
        <dbReference type="PROSITE-ProRule" id="PRU00335"/>
    </source>
</evidence>
<gene>
    <name evidence="4" type="ORF">EDM56_12845</name>
</gene>
<dbReference type="InterPro" id="IPR036271">
    <property type="entry name" value="Tet_transcr_reg_TetR-rel_C_sf"/>
</dbReference>